<sequence>MFYPPCPQYYPVAINEWSPVIPAQCTLYSLQPIPVIVNPPVLSTQTCPYPPIVAIPPVTVANEFPVSPLVSMPNEFSLQMSNEVSPNNDLPFMYSAMMPRIASYNGFSVPVSNVVALSGTPALNNFSPFGTQLSNEETPMPNELPSLASFGYGFSPIEMPDIFSPLSVQEPNKFRPICATVSNEISPLSGCSYESFPHEYILPVDKIFHEAEVHYEHYLINPLEFYLSLPKDMFPAPSMMTMNPNSIIDEFCKVPNVDDHSWILDLEFGVPKTPVTRRVATYNVKLNSVHCKNVPEAIHPGFENCDKELKRALMFYYDCLISNWYRGYISMSHDRSVENFQSWLGLPMQVLGMCWA</sequence>
<reference evidence="1 2" key="1">
    <citation type="journal article" date="2015" name="Genome Biol. Evol.">
        <title>The genome of winter moth (Operophtera brumata) provides a genomic perspective on sexual dimorphism and phenology.</title>
        <authorList>
            <person name="Derks M.F."/>
            <person name="Smit S."/>
            <person name="Salis L."/>
            <person name="Schijlen E."/>
            <person name="Bossers A."/>
            <person name="Mateman C."/>
            <person name="Pijl A.S."/>
            <person name="de Ridder D."/>
            <person name="Groenen M.A."/>
            <person name="Visser M.E."/>
            <person name="Megens H.J."/>
        </authorList>
    </citation>
    <scope>NUCLEOTIDE SEQUENCE [LARGE SCALE GENOMIC DNA]</scope>
    <source>
        <strain evidence="1">WM2013NL</strain>
        <tissue evidence="1">Head and thorax</tissue>
    </source>
</reference>
<keyword evidence="2" id="KW-1185">Reference proteome</keyword>
<dbReference type="EMBL" id="JTDY01000849">
    <property type="protein sequence ID" value="KOB75678.1"/>
    <property type="molecule type" value="Genomic_DNA"/>
</dbReference>
<organism evidence="1 2">
    <name type="scientific">Operophtera brumata</name>
    <name type="common">Winter moth</name>
    <name type="synonym">Phalaena brumata</name>
    <dbReference type="NCBI Taxonomy" id="104452"/>
    <lineage>
        <taxon>Eukaryota</taxon>
        <taxon>Metazoa</taxon>
        <taxon>Ecdysozoa</taxon>
        <taxon>Arthropoda</taxon>
        <taxon>Hexapoda</taxon>
        <taxon>Insecta</taxon>
        <taxon>Pterygota</taxon>
        <taxon>Neoptera</taxon>
        <taxon>Endopterygota</taxon>
        <taxon>Lepidoptera</taxon>
        <taxon>Glossata</taxon>
        <taxon>Ditrysia</taxon>
        <taxon>Geometroidea</taxon>
        <taxon>Geometridae</taxon>
        <taxon>Larentiinae</taxon>
        <taxon>Operophtera</taxon>
    </lineage>
</organism>
<name>A0A0L7LJG7_OPEBR</name>
<proteinExistence type="predicted"/>
<evidence type="ECO:0000313" key="2">
    <source>
        <dbReference type="Proteomes" id="UP000037510"/>
    </source>
</evidence>
<protein>
    <submittedName>
        <fullName evidence="1">Uncharacterized protein</fullName>
    </submittedName>
</protein>
<accession>A0A0L7LJG7</accession>
<dbReference type="AlphaFoldDB" id="A0A0L7LJG7"/>
<gene>
    <name evidence="1" type="ORF">OBRU01_07074</name>
</gene>
<dbReference type="Proteomes" id="UP000037510">
    <property type="component" value="Unassembled WGS sequence"/>
</dbReference>
<comment type="caution">
    <text evidence="1">The sequence shown here is derived from an EMBL/GenBank/DDBJ whole genome shotgun (WGS) entry which is preliminary data.</text>
</comment>
<evidence type="ECO:0000313" key="1">
    <source>
        <dbReference type="EMBL" id="KOB75678.1"/>
    </source>
</evidence>